<dbReference type="RefSeq" id="WP_062188776.1">
    <property type="nucleotide sequence ID" value="NZ_DF967965.1"/>
</dbReference>
<evidence type="ECO:0000259" key="1">
    <source>
        <dbReference type="SMART" id="SM00347"/>
    </source>
</evidence>
<dbReference type="InterPro" id="IPR000835">
    <property type="entry name" value="HTH_MarR-typ"/>
</dbReference>
<evidence type="ECO:0000259" key="2">
    <source>
        <dbReference type="SMART" id="SM00419"/>
    </source>
</evidence>
<comment type="caution">
    <text evidence="3">The sequence shown here is derived from an EMBL/GenBank/DDBJ whole genome shotgun (WGS) entry which is preliminary data.</text>
</comment>
<dbReference type="GO" id="GO:0003677">
    <property type="term" value="F:DNA binding"/>
    <property type="evidence" value="ECO:0007669"/>
    <property type="project" value="InterPro"/>
</dbReference>
<dbReference type="OrthoDB" id="8537236at2"/>
<dbReference type="AlphaFoldDB" id="A0A3D1JJF0"/>
<dbReference type="EMBL" id="DPBP01000041">
    <property type="protein sequence ID" value="HCE18355.1"/>
    <property type="molecule type" value="Genomic_DNA"/>
</dbReference>
<feature type="domain" description="HTH marR-type" evidence="1">
    <location>
        <begin position="2"/>
        <end position="97"/>
    </location>
</feature>
<dbReference type="Proteomes" id="UP000264141">
    <property type="component" value="Unassembled WGS sequence"/>
</dbReference>
<dbReference type="SMART" id="SM00419">
    <property type="entry name" value="HTH_CRP"/>
    <property type="match status" value="1"/>
</dbReference>
<dbReference type="InterPro" id="IPR012318">
    <property type="entry name" value="HTH_CRP"/>
</dbReference>
<sequence length="173" mass="19481">MSLHSETDRDLVILETIEQDPDATQASLASVLGVAVGTINWHLKRLVEKGYVKVRRVERRKLRYIITPEGLALRARLTVDYIQNSFRLYRLVRERMLAVIDEVQAAGTHRARLVGEGDVAEVCRLTCLERGFELDDTCQAPVLHIDGLKILVDWDGSIPSRSAGNLPAELQHE</sequence>
<accession>A0A3D1JJF0</accession>
<dbReference type="Pfam" id="PF13412">
    <property type="entry name" value="HTH_24"/>
    <property type="match status" value="1"/>
</dbReference>
<dbReference type="InterPro" id="IPR036390">
    <property type="entry name" value="WH_DNA-bd_sf"/>
</dbReference>
<proteinExistence type="predicted"/>
<evidence type="ECO:0000313" key="3">
    <source>
        <dbReference type="EMBL" id="HCE18355.1"/>
    </source>
</evidence>
<evidence type="ECO:0000313" key="4">
    <source>
        <dbReference type="Proteomes" id="UP000264141"/>
    </source>
</evidence>
<dbReference type="InterPro" id="IPR036388">
    <property type="entry name" value="WH-like_DNA-bd_sf"/>
</dbReference>
<dbReference type="SMART" id="SM00347">
    <property type="entry name" value="HTH_MARR"/>
    <property type="match status" value="1"/>
</dbReference>
<reference evidence="3 4" key="1">
    <citation type="journal article" date="2018" name="Nat. Biotechnol.">
        <title>A standardized bacterial taxonomy based on genome phylogeny substantially revises the tree of life.</title>
        <authorList>
            <person name="Parks D.H."/>
            <person name="Chuvochina M."/>
            <person name="Waite D.W."/>
            <person name="Rinke C."/>
            <person name="Skarshewski A."/>
            <person name="Chaumeil P.A."/>
            <person name="Hugenholtz P."/>
        </authorList>
    </citation>
    <scope>NUCLEOTIDE SEQUENCE [LARGE SCALE GENOMIC DNA]</scope>
    <source>
        <strain evidence="3">UBA8781</strain>
    </source>
</reference>
<name>A0A3D1JJF0_9CHLR</name>
<dbReference type="CDD" id="cd00090">
    <property type="entry name" value="HTH_ARSR"/>
    <property type="match status" value="1"/>
</dbReference>
<dbReference type="InterPro" id="IPR011991">
    <property type="entry name" value="ArsR-like_HTH"/>
</dbReference>
<dbReference type="GO" id="GO:0003700">
    <property type="term" value="F:DNA-binding transcription factor activity"/>
    <property type="evidence" value="ECO:0007669"/>
    <property type="project" value="InterPro"/>
</dbReference>
<gene>
    <name evidence="3" type="ORF">DEQ80_10890</name>
</gene>
<protein>
    <submittedName>
        <fullName evidence="3">Transcriptional regulator</fullName>
    </submittedName>
</protein>
<dbReference type="SUPFAM" id="SSF46785">
    <property type="entry name" value="Winged helix' DNA-binding domain"/>
    <property type="match status" value="1"/>
</dbReference>
<dbReference type="Gene3D" id="1.10.10.10">
    <property type="entry name" value="Winged helix-like DNA-binding domain superfamily/Winged helix DNA-binding domain"/>
    <property type="match status" value="1"/>
</dbReference>
<dbReference type="STRING" id="229919.GCA_001050195_00109"/>
<feature type="domain" description="HTH crp-type" evidence="2">
    <location>
        <begin position="15"/>
        <end position="68"/>
    </location>
</feature>
<organism evidence="3 4">
    <name type="scientific">Anaerolinea thermolimosa</name>
    <dbReference type="NCBI Taxonomy" id="229919"/>
    <lineage>
        <taxon>Bacteria</taxon>
        <taxon>Bacillati</taxon>
        <taxon>Chloroflexota</taxon>
        <taxon>Anaerolineae</taxon>
        <taxon>Anaerolineales</taxon>
        <taxon>Anaerolineaceae</taxon>
        <taxon>Anaerolinea</taxon>
    </lineage>
</organism>